<feature type="chain" id="PRO_5035247145" evidence="1">
    <location>
        <begin position="26"/>
        <end position="428"/>
    </location>
</feature>
<gene>
    <name evidence="3" type="ORF">IW245_003644</name>
</gene>
<dbReference type="RefSeq" id="WP_231398844.1">
    <property type="nucleotide sequence ID" value="NZ_BONS01000020.1"/>
</dbReference>
<feature type="signal peptide" evidence="1">
    <location>
        <begin position="1"/>
        <end position="25"/>
    </location>
</feature>
<dbReference type="Proteomes" id="UP000622552">
    <property type="component" value="Unassembled WGS sequence"/>
</dbReference>
<feature type="domain" description="SGNH hydrolase-type esterase" evidence="2">
    <location>
        <begin position="218"/>
        <end position="417"/>
    </location>
</feature>
<dbReference type="EMBL" id="JADOUF010000001">
    <property type="protein sequence ID" value="MBG6137450.1"/>
    <property type="molecule type" value="Genomic_DNA"/>
</dbReference>
<accession>A0A8J7GIX8</accession>
<dbReference type="InterPro" id="IPR013830">
    <property type="entry name" value="SGNH_hydro"/>
</dbReference>
<dbReference type="InterPro" id="IPR036514">
    <property type="entry name" value="SGNH_hydro_sf"/>
</dbReference>
<reference evidence="3" key="1">
    <citation type="submission" date="2020-11" db="EMBL/GenBank/DDBJ databases">
        <title>Sequencing the genomes of 1000 actinobacteria strains.</title>
        <authorList>
            <person name="Klenk H.-P."/>
        </authorList>
    </citation>
    <scope>NUCLEOTIDE SEQUENCE</scope>
    <source>
        <strain evidence="3">DSM 45356</strain>
    </source>
</reference>
<evidence type="ECO:0000313" key="3">
    <source>
        <dbReference type="EMBL" id="MBG6137450.1"/>
    </source>
</evidence>
<dbReference type="Pfam" id="PF13472">
    <property type="entry name" value="Lipase_GDSL_2"/>
    <property type="match status" value="1"/>
</dbReference>
<dbReference type="SUPFAM" id="SSF52266">
    <property type="entry name" value="SGNH hydrolase"/>
    <property type="match status" value="1"/>
</dbReference>
<comment type="caution">
    <text evidence="3">The sequence shown here is derived from an EMBL/GenBank/DDBJ whole genome shotgun (WGS) entry which is preliminary data.</text>
</comment>
<dbReference type="PANTHER" id="PTHR43784:SF2">
    <property type="entry name" value="GDSL-LIKE LIPASE_ACYLHYDROLASE, PUTATIVE (AFU_ORTHOLOGUE AFUA_2G00820)-RELATED"/>
    <property type="match status" value="1"/>
</dbReference>
<dbReference type="CDD" id="cd01830">
    <property type="entry name" value="XynE_like"/>
    <property type="match status" value="1"/>
</dbReference>
<evidence type="ECO:0000256" key="1">
    <source>
        <dbReference type="SAM" id="SignalP"/>
    </source>
</evidence>
<evidence type="ECO:0000259" key="2">
    <source>
        <dbReference type="Pfam" id="PF13472"/>
    </source>
</evidence>
<dbReference type="Gene3D" id="3.40.50.1110">
    <property type="entry name" value="SGNH hydrolase"/>
    <property type="match status" value="1"/>
</dbReference>
<dbReference type="AlphaFoldDB" id="A0A8J7GIX8"/>
<name>A0A8J7GIX8_9ACTN</name>
<organism evidence="3 4">
    <name type="scientific">Longispora fulva</name>
    <dbReference type="NCBI Taxonomy" id="619741"/>
    <lineage>
        <taxon>Bacteria</taxon>
        <taxon>Bacillati</taxon>
        <taxon>Actinomycetota</taxon>
        <taxon>Actinomycetes</taxon>
        <taxon>Micromonosporales</taxon>
        <taxon>Micromonosporaceae</taxon>
        <taxon>Longispora</taxon>
    </lineage>
</organism>
<protein>
    <submittedName>
        <fullName evidence="3">Lysophospholipase L1-like esterase</fullName>
    </submittedName>
</protein>
<keyword evidence="4" id="KW-1185">Reference proteome</keyword>
<evidence type="ECO:0000313" key="4">
    <source>
        <dbReference type="Proteomes" id="UP000622552"/>
    </source>
</evidence>
<dbReference type="InterPro" id="IPR053140">
    <property type="entry name" value="GDSL_Rv0518-like"/>
</dbReference>
<sequence length="428" mass="45256">MNTPRKLRVLLAATAVAVVASSVLAASSGSATGGIEKTQEWTGTWAAGSTPGSVAGGSSQIGFTNQSLRMIVHTSVGGEALRIRISDQYGLNPSITIGHATIALPDLTTPDPSDIDLTSVHELTFNGKTSVVQKKGTDLLTDPVTMTIPNQQDLVVTLFFPVATGPTTFHFQSRQASYYMVGDQTTTAAMPGASVRENFYFLAGIDVLREKAGGSVAILGDSIANGTNSTMGGNKRWPDALATRLILNPRNGRTPGVLNMGVSGNRITKDGLEPINGGGGFAEIGNSALFRLGHDVLAPSGVGTVVVDLGINDIWMSNESADAIIDGLHQISVQSRQRAIKVIGCTLMPYETSTAAVWTPEREATRIAVNEYLRTSSDFDGVVDFDKALRDPAAPTKLRAEFDSGDHIHPNDAGYQLMADTVNLNMLR</sequence>
<dbReference type="PANTHER" id="PTHR43784">
    <property type="entry name" value="GDSL-LIKE LIPASE/ACYLHYDROLASE, PUTATIVE (AFU_ORTHOLOGUE AFUA_2G00820)-RELATED"/>
    <property type="match status" value="1"/>
</dbReference>
<keyword evidence="1" id="KW-0732">Signal</keyword>
<proteinExistence type="predicted"/>